<dbReference type="PRINTS" id="PR00455">
    <property type="entry name" value="HTHTETR"/>
</dbReference>
<evidence type="ECO:0000313" key="5">
    <source>
        <dbReference type="Proteomes" id="UP001596105"/>
    </source>
</evidence>
<name>A0ABW0M3J4_9BACL</name>
<evidence type="ECO:0000313" key="4">
    <source>
        <dbReference type="EMBL" id="MFC5472151.1"/>
    </source>
</evidence>
<dbReference type="EMBL" id="JBHSMH010000117">
    <property type="protein sequence ID" value="MFC5472151.1"/>
    <property type="molecule type" value="Genomic_DNA"/>
</dbReference>
<accession>A0ABW0M3J4</accession>
<dbReference type="InterPro" id="IPR009057">
    <property type="entry name" value="Homeodomain-like_sf"/>
</dbReference>
<dbReference type="RefSeq" id="WP_209750634.1">
    <property type="nucleotide sequence ID" value="NZ_JBHSMH010000117.1"/>
</dbReference>
<dbReference type="PROSITE" id="PS50977">
    <property type="entry name" value="HTH_TETR_2"/>
    <property type="match status" value="1"/>
</dbReference>
<keyword evidence="1 2" id="KW-0238">DNA-binding</keyword>
<evidence type="ECO:0000259" key="3">
    <source>
        <dbReference type="PROSITE" id="PS50977"/>
    </source>
</evidence>
<dbReference type="PANTHER" id="PTHR30055:SF226">
    <property type="entry name" value="HTH-TYPE TRANSCRIPTIONAL REGULATOR PKSA"/>
    <property type="match status" value="1"/>
</dbReference>
<dbReference type="SUPFAM" id="SSF46689">
    <property type="entry name" value="Homeodomain-like"/>
    <property type="match status" value="1"/>
</dbReference>
<evidence type="ECO:0000256" key="2">
    <source>
        <dbReference type="PROSITE-ProRule" id="PRU00335"/>
    </source>
</evidence>
<proteinExistence type="predicted"/>
<feature type="DNA-binding region" description="H-T-H motif" evidence="2">
    <location>
        <begin position="31"/>
        <end position="50"/>
    </location>
</feature>
<organism evidence="4 5">
    <name type="scientific">Cohnella suwonensis</name>
    <dbReference type="NCBI Taxonomy" id="696072"/>
    <lineage>
        <taxon>Bacteria</taxon>
        <taxon>Bacillati</taxon>
        <taxon>Bacillota</taxon>
        <taxon>Bacilli</taxon>
        <taxon>Bacillales</taxon>
        <taxon>Paenibacillaceae</taxon>
        <taxon>Cohnella</taxon>
    </lineage>
</organism>
<feature type="domain" description="HTH tetR-type" evidence="3">
    <location>
        <begin position="8"/>
        <end position="68"/>
    </location>
</feature>
<sequence>MIEDTGKRSTPDKLMLAAIDLMAEKGYAATTTKEIASEAGVNEVTLFRHFGTKEKLLESALSRFHYADEMTKLFAESLRGELHEDLLLISRTYHKLMNRNRKLFMVVQRGSGNLPKDVYEEAARHPKQLRMLLTKYLTDMADRKRIVPSSKHEIQARAFLEMNHGVFRSHVGEAELAEFIEESVRLFARALTP</sequence>
<keyword evidence="5" id="KW-1185">Reference proteome</keyword>
<gene>
    <name evidence="4" type="ORF">ACFPPD_26055</name>
</gene>
<dbReference type="PANTHER" id="PTHR30055">
    <property type="entry name" value="HTH-TYPE TRANSCRIPTIONAL REGULATOR RUTR"/>
    <property type="match status" value="1"/>
</dbReference>
<reference evidence="5" key="1">
    <citation type="journal article" date="2019" name="Int. J. Syst. Evol. Microbiol.">
        <title>The Global Catalogue of Microorganisms (GCM) 10K type strain sequencing project: providing services to taxonomists for standard genome sequencing and annotation.</title>
        <authorList>
            <consortium name="The Broad Institute Genomics Platform"/>
            <consortium name="The Broad Institute Genome Sequencing Center for Infectious Disease"/>
            <person name="Wu L."/>
            <person name="Ma J."/>
        </authorList>
    </citation>
    <scope>NUCLEOTIDE SEQUENCE [LARGE SCALE GENOMIC DNA]</scope>
    <source>
        <strain evidence="5">CCUG 57113</strain>
    </source>
</reference>
<comment type="caution">
    <text evidence="4">The sequence shown here is derived from an EMBL/GenBank/DDBJ whole genome shotgun (WGS) entry which is preliminary data.</text>
</comment>
<dbReference type="InterPro" id="IPR001647">
    <property type="entry name" value="HTH_TetR"/>
</dbReference>
<dbReference type="Proteomes" id="UP001596105">
    <property type="component" value="Unassembled WGS sequence"/>
</dbReference>
<protein>
    <submittedName>
        <fullName evidence="4">TetR/AcrR family transcriptional regulator</fullName>
    </submittedName>
</protein>
<dbReference type="Pfam" id="PF00440">
    <property type="entry name" value="TetR_N"/>
    <property type="match status" value="1"/>
</dbReference>
<dbReference type="Gene3D" id="1.10.357.10">
    <property type="entry name" value="Tetracycline Repressor, domain 2"/>
    <property type="match status" value="1"/>
</dbReference>
<evidence type="ECO:0000256" key="1">
    <source>
        <dbReference type="ARBA" id="ARBA00023125"/>
    </source>
</evidence>
<dbReference type="InterPro" id="IPR050109">
    <property type="entry name" value="HTH-type_TetR-like_transc_reg"/>
</dbReference>